<dbReference type="InterPro" id="IPR001148">
    <property type="entry name" value="CA_dom"/>
</dbReference>
<evidence type="ECO:0000259" key="2">
    <source>
        <dbReference type="PROSITE" id="PS51144"/>
    </source>
</evidence>
<dbReference type="AlphaFoldDB" id="A0A9D4P9N0"/>
<comment type="similarity">
    <text evidence="1">Belongs to the alpha-carbonic anhydrase family.</text>
</comment>
<evidence type="ECO:0000313" key="3">
    <source>
        <dbReference type="EMBL" id="KAH7646408.1"/>
    </source>
</evidence>
<reference evidence="3" key="2">
    <citation type="journal article" date="2021" name="World Allergy Organ. J.">
        <title>Chromosome-level assembly of Dermatophagoides farinae genome and transcriptome reveals two novel allergens Der f 37 and Der f 39.</title>
        <authorList>
            <person name="Chen J."/>
            <person name="Cai Z."/>
            <person name="Fan D."/>
            <person name="Hu J."/>
            <person name="Hou Y."/>
            <person name="He Y."/>
            <person name="Zhang Z."/>
            <person name="Zhao Z."/>
            <person name="Gao P."/>
            <person name="Hu W."/>
            <person name="Sun J."/>
            <person name="Li J."/>
            <person name="Ji K."/>
        </authorList>
    </citation>
    <scope>NUCLEOTIDE SEQUENCE</scope>
    <source>
        <strain evidence="3">JKM2019</strain>
    </source>
</reference>
<organism evidence="3">
    <name type="scientific">Dermatophagoides farinae</name>
    <name type="common">American house dust mite</name>
    <dbReference type="NCBI Taxonomy" id="6954"/>
    <lineage>
        <taxon>Eukaryota</taxon>
        <taxon>Metazoa</taxon>
        <taxon>Ecdysozoa</taxon>
        <taxon>Arthropoda</taxon>
        <taxon>Chelicerata</taxon>
        <taxon>Arachnida</taxon>
        <taxon>Acari</taxon>
        <taxon>Acariformes</taxon>
        <taxon>Sarcoptiformes</taxon>
        <taxon>Astigmata</taxon>
        <taxon>Psoroptidia</taxon>
        <taxon>Analgoidea</taxon>
        <taxon>Pyroglyphidae</taxon>
        <taxon>Dermatophagoidinae</taxon>
        <taxon>Dermatophagoides</taxon>
    </lineage>
</organism>
<sequence length="325" mass="36874">MMITLHAPAIKCDWNFWWTYDGISGPEFWGILNPDWFLCNKGHRQSPIDIKPGLLLYDPNLKSIFINKNRVNGYIENDGHSVVFHSHYYSYNNQSDITTTTNNNNNNNDNLIPPPVTINGGPLSYSYIFHSLHIHFGLVDSYGSEHLISGFQFPGEIQLIGYNSDLYENYEEASTKPNGLVGIAIFLKQESKSSAGIEILTSQLNHIVYRGQKTAIKSLSLRELLPDDQNYVTYDGSLTTPSCDEVVTWIVINKPLSITKEQLQSLRFLMQGSIDVPKAPLGNNFRPTQSINDRVIRTNIEFKQSSKDRNCPTMKQNVQYESKSS</sequence>
<proteinExistence type="inferred from homology"/>
<dbReference type="PANTHER" id="PTHR18952:SF208">
    <property type="entry name" value="CARBONIC ANHYDRASE XA-RELATED"/>
    <property type="match status" value="1"/>
</dbReference>
<dbReference type="GO" id="GO:0004089">
    <property type="term" value="F:carbonate dehydratase activity"/>
    <property type="evidence" value="ECO:0007669"/>
    <property type="project" value="InterPro"/>
</dbReference>
<comment type="caution">
    <text evidence="3">The sequence shown here is derived from an EMBL/GenBank/DDBJ whole genome shotgun (WGS) entry which is preliminary data.</text>
</comment>
<dbReference type="SUPFAM" id="SSF51069">
    <property type="entry name" value="Carbonic anhydrase"/>
    <property type="match status" value="1"/>
</dbReference>
<dbReference type="InterPro" id="IPR023561">
    <property type="entry name" value="Carbonic_anhydrase_a-class"/>
</dbReference>
<dbReference type="Proteomes" id="UP000828236">
    <property type="component" value="Unassembled WGS sequence"/>
</dbReference>
<evidence type="ECO:0000256" key="1">
    <source>
        <dbReference type="ARBA" id="ARBA00010718"/>
    </source>
</evidence>
<dbReference type="Pfam" id="PF00194">
    <property type="entry name" value="Carb_anhydrase"/>
    <property type="match status" value="2"/>
</dbReference>
<protein>
    <submittedName>
        <fullName evidence="3">Carbonic anhydrase-like protein 3</fullName>
    </submittedName>
</protein>
<accession>A0A9D4P9N0</accession>
<dbReference type="GO" id="GO:0006730">
    <property type="term" value="P:one-carbon metabolic process"/>
    <property type="evidence" value="ECO:0007669"/>
    <property type="project" value="TreeGrafter"/>
</dbReference>
<gene>
    <name evidence="3" type="ORF">HUG17_1946</name>
</gene>
<feature type="domain" description="Alpha-carbonic anhydrase" evidence="2">
    <location>
        <begin position="16"/>
        <end position="300"/>
    </location>
</feature>
<dbReference type="PANTHER" id="PTHR18952">
    <property type="entry name" value="CARBONIC ANHYDRASE"/>
    <property type="match status" value="1"/>
</dbReference>
<dbReference type="EMBL" id="SDOV01000001">
    <property type="protein sequence ID" value="KAH7646408.1"/>
    <property type="molecule type" value="Genomic_DNA"/>
</dbReference>
<reference evidence="3" key="1">
    <citation type="submission" date="2020-06" db="EMBL/GenBank/DDBJ databases">
        <authorList>
            <person name="Ji K."/>
            <person name="Li J."/>
        </authorList>
    </citation>
    <scope>NUCLEOTIDE SEQUENCE</scope>
    <source>
        <strain evidence="3">JKM2019</strain>
        <tissue evidence="3">Whole body</tissue>
    </source>
</reference>
<dbReference type="SMART" id="SM01057">
    <property type="entry name" value="Carb_anhydrase"/>
    <property type="match status" value="1"/>
</dbReference>
<dbReference type="Gene3D" id="3.10.200.10">
    <property type="entry name" value="Alpha carbonic anhydrase"/>
    <property type="match status" value="1"/>
</dbReference>
<dbReference type="InterPro" id="IPR036398">
    <property type="entry name" value="CA_dom_sf"/>
</dbReference>
<dbReference type="PROSITE" id="PS51144">
    <property type="entry name" value="ALPHA_CA_2"/>
    <property type="match status" value="1"/>
</dbReference>
<name>A0A9D4P9N0_DERFA</name>
<dbReference type="GO" id="GO:0008270">
    <property type="term" value="F:zinc ion binding"/>
    <property type="evidence" value="ECO:0007669"/>
    <property type="project" value="InterPro"/>
</dbReference>